<accession>A0ABZ2IE34</accession>
<dbReference type="EMBL" id="CP146369">
    <property type="protein sequence ID" value="WWT55218.1"/>
    <property type="molecule type" value="Genomic_DNA"/>
</dbReference>
<name>A0ABZ2IE34_9CAUL</name>
<keyword evidence="2" id="KW-1185">Reference proteome</keyword>
<gene>
    <name evidence="1" type="ORF">V8J38_01915</name>
</gene>
<evidence type="ECO:0000313" key="2">
    <source>
        <dbReference type="Proteomes" id="UP001363460"/>
    </source>
</evidence>
<evidence type="ECO:0000313" key="1">
    <source>
        <dbReference type="EMBL" id="WWT55218.1"/>
    </source>
</evidence>
<proteinExistence type="predicted"/>
<protein>
    <submittedName>
        <fullName evidence="1">Uncharacterized protein</fullName>
    </submittedName>
</protein>
<reference evidence="1 2" key="1">
    <citation type="submission" date="2024-02" db="EMBL/GenBank/DDBJ databases">
        <title>Distribution and functional of Brevundimonas-related endobacteria within Verticillium dahliae.</title>
        <authorList>
            <person name="Zeng H."/>
        </authorList>
    </citation>
    <scope>NUCLEOTIDE SEQUENCE [LARGE SCALE GENOMIC DNA]</scope>
    <source>
        <strain evidence="1 2">TRM 44200</strain>
    </source>
</reference>
<dbReference type="RefSeq" id="WP_338577680.1">
    <property type="nucleotide sequence ID" value="NZ_CP146369.1"/>
</dbReference>
<sequence length="135" mass="15015">MFTALLASLAIVSATSTSFTFEDRTPKQLVEEFAGYCMHDGSVVSMTDSQLVCEVNLTRTQKVNYLFRNFRQRSYTDQVRHIVTFTAIPSGEGSIGQLREHVEAQIGSQTRTSELDMNRRGSSNIVMVNMGGVPN</sequence>
<organism evidence="1 2">
    <name type="scientific">Brevundimonas olei</name>
    <dbReference type="NCBI Taxonomy" id="657642"/>
    <lineage>
        <taxon>Bacteria</taxon>
        <taxon>Pseudomonadati</taxon>
        <taxon>Pseudomonadota</taxon>
        <taxon>Alphaproteobacteria</taxon>
        <taxon>Caulobacterales</taxon>
        <taxon>Caulobacteraceae</taxon>
        <taxon>Brevundimonas</taxon>
    </lineage>
</organism>
<dbReference type="Proteomes" id="UP001363460">
    <property type="component" value="Chromosome"/>
</dbReference>